<feature type="transmembrane region" description="Helical" evidence="1">
    <location>
        <begin position="31"/>
        <end position="54"/>
    </location>
</feature>
<keyword evidence="1" id="KW-0812">Transmembrane</keyword>
<accession>A0A814D2P6</accession>
<organism evidence="2 4">
    <name type="scientific">Adineta ricciae</name>
    <name type="common">Rotifer</name>
    <dbReference type="NCBI Taxonomy" id="249248"/>
    <lineage>
        <taxon>Eukaryota</taxon>
        <taxon>Metazoa</taxon>
        <taxon>Spiralia</taxon>
        <taxon>Gnathifera</taxon>
        <taxon>Rotifera</taxon>
        <taxon>Eurotatoria</taxon>
        <taxon>Bdelloidea</taxon>
        <taxon>Adinetida</taxon>
        <taxon>Adinetidae</taxon>
        <taxon>Adineta</taxon>
    </lineage>
</organism>
<dbReference type="EMBL" id="CAJNOR010000562">
    <property type="protein sequence ID" value="CAF0948520.1"/>
    <property type="molecule type" value="Genomic_DNA"/>
</dbReference>
<reference evidence="2" key="1">
    <citation type="submission" date="2021-02" db="EMBL/GenBank/DDBJ databases">
        <authorList>
            <person name="Nowell W R."/>
        </authorList>
    </citation>
    <scope>NUCLEOTIDE SEQUENCE</scope>
</reference>
<comment type="caution">
    <text evidence="2">The sequence shown here is derived from an EMBL/GenBank/DDBJ whole genome shotgun (WGS) entry which is preliminary data.</text>
</comment>
<keyword evidence="4" id="KW-1185">Reference proteome</keyword>
<keyword evidence="1" id="KW-1133">Transmembrane helix</keyword>
<evidence type="ECO:0000313" key="3">
    <source>
        <dbReference type="EMBL" id="CAF1334466.1"/>
    </source>
</evidence>
<gene>
    <name evidence="3" type="ORF">EDS130_LOCUS32377</name>
    <name evidence="2" type="ORF">XAT740_LOCUS10529</name>
</gene>
<dbReference type="Proteomes" id="UP000663852">
    <property type="component" value="Unassembled WGS sequence"/>
</dbReference>
<dbReference type="AlphaFoldDB" id="A0A814D2P6"/>
<evidence type="ECO:0000313" key="4">
    <source>
        <dbReference type="Proteomes" id="UP000663828"/>
    </source>
</evidence>
<sequence>MLVKVLSENVDDGKEDIAVECSSVGCFVFKYMSYILLTAVVILIVGACCFSYFFRRAYTFRKQCQRQRIYHDKQIECELGVSLDSENIFQSGQWLSQCDQNGSWHRPARQMITFNTEKNILTGHGIDDIGQFRLAGSLSLTFSTVNIIKKYIRVTGGTQEKFGHEVRIDLEWSRERNSFIGKWTVHTSKCNDEGPFELRKVPQSSANKTSE</sequence>
<name>A0A814D2P6_ADIRI</name>
<evidence type="ECO:0000313" key="2">
    <source>
        <dbReference type="EMBL" id="CAF0948520.1"/>
    </source>
</evidence>
<dbReference type="EMBL" id="CAJNOJ010000248">
    <property type="protein sequence ID" value="CAF1334466.1"/>
    <property type="molecule type" value="Genomic_DNA"/>
</dbReference>
<keyword evidence="1" id="KW-0472">Membrane</keyword>
<evidence type="ECO:0000256" key="1">
    <source>
        <dbReference type="SAM" id="Phobius"/>
    </source>
</evidence>
<dbReference type="Proteomes" id="UP000663828">
    <property type="component" value="Unassembled WGS sequence"/>
</dbReference>
<protein>
    <submittedName>
        <fullName evidence="2">Uncharacterized protein</fullName>
    </submittedName>
</protein>
<proteinExistence type="predicted"/>